<comment type="caution">
    <text evidence="1">The sequence shown here is derived from an EMBL/GenBank/DDBJ whole genome shotgun (WGS) entry which is preliminary data.</text>
</comment>
<name>A0ABX5GWY2_9GAMM</name>
<reference evidence="1 2" key="1">
    <citation type="submission" date="2018-03" db="EMBL/GenBank/DDBJ databases">
        <title>Whole genome sequencing of Histamine producing bacteria.</title>
        <authorList>
            <person name="Butler K."/>
        </authorList>
    </citation>
    <scope>NUCLEOTIDE SEQUENCE [LARGE SCALE GENOMIC DNA]</scope>
    <source>
        <strain evidence="1 2">ATCC 51761</strain>
    </source>
</reference>
<dbReference type="Proteomes" id="UP000241190">
    <property type="component" value="Unassembled WGS sequence"/>
</dbReference>
<keyword evidence="2" id="KW-1185">Reference proteome</keyword>
<dbReference type="EMBL" id="PYOP01000002">
    <property type="protein sequence ID" value="PSW99567.1"/>
    <property type="molecule type" value="Genomic_DNA"/>
</dbReference>
<sequence length="270" mass="29914">MNNIHYPQSIQSQVTALSSSIDDKAQAIDDTIQRINHASSLEEQTNEQRAGASLTKYICLHPYQYGIGHKKTLSAPTALHLAANGSLSSPDIAHLQVGIALVVTGRDANHFASNIDEIAKIINHPAWIALSTQASAEALLPIEKMQIPREKLAPYWTETRLDFISPRLDCTHVLGSANAHHTVNDMTPTERLINVALHQKHQLAQQKQALMQLKAKFTGQCYALRLTGTTNAMKKQLTDFQTDNQPYASVLILLSNNEQELSLLYEMFAL</sequence>
<organism evidence="1 2">
    <name type="scientific">Photobacterium iliopiscarium</name>
    <dbReference type="NCBI Taxonomy" id="56192"/>
    <lineage>
        <taxon>Bacteria</taxon>
        <taxon>Pseudomonadati</taxon>
        <taxon>Pseudomonadota</taxon>
        <taxon>Gammaproteobacteria</taxon>
        <taxon>Vibrionales</taxon>
        <taxon>Vibrionaceae</taxon>
        <taxon>Photobacterium</taxon>
    </lineage>
</organism>
<evidence type="ECO:0000313" key="1">
    <source>
        <dbReference type="EMBL" id="PSW99567.1"/>
    </source>
</evidence>
<evidence type="ECO:0000313" key="2">
    <source>
        <dbReference type="Proteomes" id="UP000241190"/>
    </source>
</evidence>
<protein>
    <submittedName>
        <fullName evidence="1">Uncharacterized protein</fullName>
    </submittedName>
</protein>
<dbReference type="RefSeq" id="WP_045036207.1">
    <property type="nucleotide sequence ID" value="NZ_JZSR01000006.1"/>
</dbReference>
<gene>
    <name evidence="1" type="ORF">C9J52_01930</name>
</gene>
<accession>A0ABX5GWY2</accession>
<proteinExistence type="predicted"/>